<dbReference type="EMBL" id="SRSD01000007">
    <property type="protein sequence ID" value="KAA0890435.1"/>
    <property type="molecule type" value="Genomic_DNA"/>
</dbReference>
<reference evidence="2 3" key="1">
    <citation type="submission" date="2019-04" db="EMBL/GenBank/DDBJ databases">
        <title>Geobacter ruber sp. nov., ferric-reducing bacteria isolated from paddy soil.</title>
        <authorList>
            <person name="Xu Z."/>
            <person name="Masuda Y."/>
            <person name="Itoh H."/>
            <person name="Senoo K."/>
        </authorList>
    </citation>
    <scope>NUCLEOTIDE SEQUENCE [LARGE SCALE GENOMIC DNA]</scope>
    <source>
        <strain evidence="2 3">Red88</strain>
    </source>
</reference>
<accession>A0A5A9XDB1</accession>
<dbReference type="GO" id="GO:0003677">
    <property type="term" value="F:DNA binding"/>
    <property type="evidence" value="ECO:0007669"/>
    <property type="project" value="InterPro"/>
</dbReference>
<dbReference type="OrthoDB" id="5296317at2"/>
<sequence>MVRYERIILLLVAAALLIPAGIKTRQSAQNAALAGFSVKGFVRVEGDVAHPGMYPLSANLVTLSAIKMAEPLRPLKRLAPAGAAGRRLKNGEGIRLTIREDGQGDVIFIPLPASERMLMGIPLDINTMGAADFDRLPGIGPLIAGRIVTYRQNNGGSMALEELLKVEGIGEKRYETIKRYF</sequence>
<dbReference type="PANTHER" id="PTHR21180">
    <property type="entry name" value="ENDONUCLEASE/EXONUCLEASE/PHOSPHATASE FAMILY DOMAIN-CONTAINING PROTEIN 1"/>
    <property type="match status" value="1"/>
</dbReference>
<dbReference type="GO" id="GO:0006281">
    <property type="term" value="P:DNA repair"/>
    <property type="evidence" value="ECO:0007669"/>
    <property type="project" value="InterPro"/>
</dbReference>
<dbReference type="InterPro" id="IPR003583">
    <property type="entry name" value="Hlx-hairpin-Hlx_DNA-bd_motif"/>
</dbReference>
<dbReference type="InterPro" id="IPR010994">
    <property type="entry name" value="RuvA_2-like"/>
</dbReference>
<evidence type="ECO:0000313" key="2">
    <source>
        <dbReference type="EMBL" id="KAA0890435.1"/>
    </source>
</evidence>
<dbReference type="Proteomes" id="UP000324298">
    <property type="component" value="Unassembled WGS sequence"/>
</dbReference>
<dbReference type="PANTHER" id="PTHR21180:SF32">
    <property type="entry name" value="ENDONUCLEASE_EXONUCLEASE_PHOSPHATASE FAMILY DOMAIN-CONTAINING PROTEIN 1"/>
    <property type="match status" value="1"/>
</dbReference>
<keyword evidence="3" id="KW-1185">Reference proteome</keyword>
<evidence type="ECO:0000313" key="3">
    <source>
        <dbReference type="Proteomes" id="UP000324298"/>
    </source>
</evidence>
<dbReference type="Pfam" id="PF12836">
    <property type="entry name" value="HHH_3"/>
    <property type="match status" value="1"/>
</dbReference>
<dbReference type="InterPro" id="IPR051675">
    <property type="entry name" value="Endo/Exo/Phosphatase_dom_1"/>
</dbReference>
<dbReference type="GO" id="GO:0015627">
    <property type="term" value="C:type II protein secretion system complex"/>
    <property type="evidence" value="ECO:0007669"/>
    <property type="project" value="TreeGrafter"/>
</dbReference>
<name>A0A5A9XDB1_9BACT</name>
<dbReference type="GO" id="GO:0015628">
    <property type="term" value="P:protein secretion by the type II secretion system"/>
    <property type="evidence" value="ECO:0007669"/>
    <property type="project" value="TreeGrafter"/>
</dbReference>
<comment type="caution">
    <text evidence="2">The sequence shown here is derived from an EMBL/GenBank/DDBJ whole genome shotgun (WGS) entry which is preliminary data.</text>
</comment>
<evidence type="ECO:0000259" key="1">
    <source>
        <dbReference type="SMART" id="SM00278"/>
    </source>
</evidence>
<organism evidence="2 3">
    <name type="scientific">Oryzomonas rubra</name>
    <dbReference type="NCBI Taxonomy" id="2509454"/>
    <lineage>
        <taxon>Bacteria</taxon>
        <taxon>Pseudomonadati</taxon>
        <taxon>Thermodesulfobacteriota</taxon>
        <taxon>Desulfuromonadia</taxon>
        <taxon>Geobacterales</taxon>
        <taxon>Geobacteraceae</taxon>
        <taxon>Oryzomonas</taxon>
    </lineage>
</organism>
<gene>
    <name evidence="2" type="ORF">ET418_12285</name>
</gene>
<proteinExistence type="predicted"/>
<feature type="domain" description="Helix-hairpin-helix DNA-binding motif class 1" evidence="1">
    <location>
        <begin position="131"/>
        <end position="150"/>
    </location>
</feature>
<dbReference type="SMART" id="SM00278">
    <property type="entry name" value="HhH1"/>
    <property type="match status" value="2"/>
</dbReference>
<dbReference type="Gene3D" id="1.10.150.320">
    <property type="entry name" value="Photosystem II 12 kDa extrinsic protein"/>
    <property type="match status" value="1"/>
</dbReference>
<dbReference type="AlphaFoldDB" id="A0A5A9XDB1"/>
<dbReference type="RefSeq" id="WP_149307907.1">
    <property type="nucleotide sequence ID" value="NZ_SRSD01000007.1"/>
</dbReference>
<feature type="domain" description="Helix-hairpin-helix DNA-binding motif class 1" evidence="1">
    <location>
        <begin position="161"/>
        <end position="180"/>
    </location>
</feature>
<protein>
    <submittedName>
        <fullName evidence="2">Helix-hairpin-helix domain-containing protein</fullName>
    </submittedName>
</protein>
<dbReference type="SUPFAM" id="SSF47781">
    <property type="entry name" value="RuvA domain 2-like"/>
    <property type="match status" value="1"/>
</dbReference>